<dbReference type="GO" id="GO:0043161">
    <property type="term" value="P:proteasome-mediated ubiquitin-dependent protein catabolic process"/>
    <property type="evidence" value="ECO:0007669"/>
    <property type="project" value="TreeGrafter"/>
</dbReference>
<feature type="region of interest" description="Disordered" evidence="2">
    <location>
        <begin position="792"/>
        <end position="817"/>
    </location>
</feature>
<dbReference type="GO" id="GO:0000045">
    <property type="term" value="P:autophagosome assembly"/>
    <property type="evidence" value="ECO:0007669"/>
    <property type="project" value="TreeGrafter"/>
</dbReference>
<dbReference type="EMBL" id="VAHF01000013">
    <property type="protein sequence ID" value="TXG46931.1"/>
    <property type="molecule type" value="Genomic_DNA"/>
</dbReference>
<dbReference type="FunFam" id="3.10.20.90:FF:000179">
    <property type="entry name" value="Plant UBX domain-containing protein 4"/>
    <property type="match status" value="1"/>
</dbReference>
<dbReference type="AlphaFoldDB" id="A0A5C7GQ44"/>
<feature type="region of interest" description="Disordered" evidence="2">
    <location>
        <begin position="380"/>
        <end position="420"/>
    </location>
</feature>
<dbReference type="SMART" id="SM00553">
    <property type="entry name" value="SEP"/>
    <property type="match status" value="1"/>
</dbReference>
<dbReference type="Pfam" id="PF08059">
    <property type="entry name" value="SEP"/>
    <property type="match status" value="1"/>
</dbReference>
<feature type="compositionally biased region" description="Polar residues" evidence="2">
    <location>
        <begin position="675"/>
        <end position="696"/>
    </location>
</feature>
<dbReference type="Pfam" id="PF25597">
    <property type="entry name" value="SH3_retrovirus"/>
    <property type="match status" value="1"/>
</dbReference>
<feature type="compositionally biased region" description="Polar residues" evidence="2">
    <location>
        <begin position="653"/>
        <end position="668"/>
    </location>
</feature>
<feature type="region of interest" description="Disordered" evidence="2">
    <location>
        <begin position="653"/>
        <end position="696"/>
    </location>
</feature>
<evidence type="ECO:0000259" key="4">
    <source>
        <dbReference type="PROSITE" id="PS51399"/>
    </source>
</evidence>
<dbReference type="InterPro" id="IPR001012">
    <property type="entry name" value="UBX_dom"/>
</dbReference>
<evidence type="ECO:0000256" key="1">
    <source>
        <dbReference type="ARBA" id="ARBA00022786"/>
    </source>
</evidence>
<protein>
    <recommendedName>
        <fullName evidence="7">UBX domain-containing protein</fullName>
    </recommendedName>
</protein>
<dbReference type="PANTHER" id="PTHR23333:SF20">
    <property type="entry name" value="NSFL1 COFACTOR P47"/>
    <property type="match status" value="1"/>
</dbReference>
<feature type="region of interest" description="Disordered" evidence="2">
    <location>
        <begin position="964"/>
        <end position="1001"/>
    </location>
</feature>
<sequence length="1079" mass="120138">MALLDCPVRVEENVSRPDKLLLEEKKKVENQICEGSLPYNGFAMQETLHKLDRKKMHYKPSFSSRNLLSYKLTRRLNVSRFSCPYTHQQNGVLERKHMSIVEMGLTILAYAGMPLKFWFEAFTTTVILINNLPTPFLNFISLFEKLFQKKPNYNFLKVFGCSSFPYLRDYSKHKLDFHSCKCVFIGYSLSHKGYRCLHPSGIFFVSRHVLFNEMEFPYKSLFGGTLAVNSSDSPSSGNSSFNLFQRFEDINALHRLPVTGNNGSHNNGGCSLHSRPTAADTPPLLSRSAADTSLVQEPVVLLNNSLNIHPMVTRGKTGSLKPRVFLAECPILLKSVIKENSIRNSDTLSLNLSHQDDSMRRNAASQRLYEIAHFYSDLAANAPTPSQPSPKPQPPTSQEGLVSPPPPSATNTAPQKGQLSECNRKLHDQEGFDPEMLPCLDKFLYNQNEPIVPNASQVTNGDTSDTQTINGDLNKHEAKEDIKIGEYKQLEEVLISRKEEHVLYENPRVRRKVFYPNRQNSTPCPVQILEEEKAMRPSDSSCPSCLFLCIKYGGRTRNLPQNEYVRQRMGRNELKSFGPVMCRMAMLVHVRSGSFFFKALGITLLFMAGFPDDLVQRETKYRNLDLLQKYYRTDEDAEREELFLPHITNSDTASPSFQQLTEKTASTKSKVRKQAYSTTSPHKLPRSSIQLPTPSCSVPPSQFGQMGYASIQMHAMAAAFQSMPSQTHADTSLVSNQVITNSGTNPPPNAFPPGPFPTAYGYRSTANCISIHPQPYSYHPSCSPFIPKTVEGSGKNNVASEADSDSDSTSSSSDQPKEALASCKQQLDICNSCGIFIHLQLDVRRQLGAVEGPFEHLHPSSSSSRSFTGTGRLLSSGETVPTAPQQPEPVIHNFVFWSNGFTVNDGPLRRLDDPENASFLESIRKSKCPKELEPADRRSSVHVNLIRRDEKCPEPEKVHVPFQGVGRTLGSSSTSAAPETTNDAPLNTAPLPSEGPVVDENLPSTSIQIRLSDGTRMIAHFSLHHTVNDVHGFIDASRPGAARNYQLQMMGFPPKLLTADGAQTIEQAGLANLVIIQKF</sequence>
<dbReference type="SMART" id="SM00166">
    <property type="entry name" value="UBX"/>
    <property type="match status" value="1"/>
</dbReference>
<evidence type="ECO:0000313" key="6">
    <source>
        <dbReference type="Proteomes" id="UP000323000"/>
    </source>
</evidence>
<dbReference type="FunFam" id="3.30.420.210:FF:000005">
    <property type="entry name" value="Plant UBX domain-containing protein 4"/>
    <property type="match status" value="1"/>
</dbReference>
<dbReference type="PROSITE" id="PS51399">
    <property type="entry name" value="SEP"/>
    <property type="match status" value="1"/>
</dbReference>
<feature type="domain" description="SEP" evidence="4">
    <location>
        <begin position="889"/>
        <end position="953"/>
    </location>
</feature>
<dbReference type="PANTHER" id="PTHR23333">
    <property type="entry name" value="UBX DOMAIN CONTAINING PROTEIN"/>
    <property type="match status" value="1"/>
</dbReference>
<reference evidence="6" key="1">
    <citation type="journal article" date="2019" name="Gigascience">
        <title>De novo genome assembly of the endangered Acer yangbiense, a plant species with extremely small populations endemic to Yunnan Province, China.</title>
        <authorList>
            <person name="Yang J."/>
            <person name="Wariss H.M."/>
            <person name="Tao L."/>
            <person name="Zhang R."/>
            <person name="Yun Q."/>
            <person name="Hollingsworth P."/>
            <person name="Dao Z."/>
            <person name="Luo G."/>
            <person name="Guo H."/>
            <person name="Ma Y."/>
            <person name="Sun W."/>
        </authorList>
    </citation>
    <scope>NUCLEOTIDE SEQUENCE [LARGE SCALE GENOMIC DNA]</scope>
    <source>
        <strain evidence="6">cv. Malutang</strain>
    </source>
</reference>
<dbReference type="GO" id="GO:0003676">
    <property type="term" value="F:nucleic acid binding"/>
    <property type="evidence" value="ECO:0007669"/>
    <property type="project" value="InterPro"/>
</dbReference>
<dbReference type="Gene3D" id="3.30.420.210">
    <property type="entry name" value="SEP domain"/>
    <property type="match status" value="1"/>
</dbReference>
<dbReference type="PROSITE" id="PS50033">
    <property type="entry name" value="UBX"/>
    <property type="match status" value="1"/>
</dbReference>
<dbReference type="InterPro" id="IPR036241">
    <property type="entry name" value="NSFL1C_SEP_dom_sf"/>
</dbReference>
<dbReference type="GO" id="GO:0061025">
    <property type="term" value="P:membrane fusion"/>
    <property type="evidence" value="ECO:0007669"/>
    <property type="project" value="TreeGrafter"/>
</dbReference>
<dbReference type="SUPFAM" id="SSF54236">
    <property type="entry name" value="Ubiquitin-like"/>
    <property type="match status" value="1"/>
</dbReference>
<dbReference type="GO" id="GO:0005829">
    <property type="term" value="C:cytosol"/>
    <property type="evidence" value="ECO:0007669"/>
    <property type="project" value="TreeGrafter"/>
</dbReference>
<gene>
    <name evidence="5" type="ORF">EZV62_026225</name>
</gene>
<feature type="region of interest" description="Disordered" evidence="2">
    <location>
        <begin position="264"/>
        <end position="285"/>
    </location>
</feature>
<feature type="compositionally biased region" description="Polar residues" evidence="2">
    <location>
        <begin position="876"/>
        <end position="885"/>
    </location>
</feature>
<dbReference type="GO" id="GO:0007030">
    <property type="term" value="P:Golgi organization"/>
    <property type="evidence" value="ECO:0007669"/>
    <property type="project" value="TreeGrafter"/>
</dbReference>
<accession>A0A5C7GQ44</accession>
<feature type="compositionally biased region" description="Pro residues" evidence="2">
    <location>
        <begin position="385"/>
        <end position="395"/>
    </location>
</feature>
<feature type="region of interest" description="Disordered" evidence="2">
    <location>
        <begin position="855"/>
        <end position="886"/>
    </location>
</feature>
<dbReference type="CDD" id="cd01770">
    <property type="entry name" value="UBX_UBXN2"/>
    <property type="match status" value="1"/>
</dbReference>
<evidence type="ECO:0000259" key="3">
    <source>
        <dbReference type="PROSITE" id="PS50033"/>
    </source>
</evidence>
<comment type="caution">
    <text evidence="5">The sequence shown here is derived from an EMBL/GenBank/DDBJ whole genome shotgun (WGS) entry which is preliminary data.</text>
</comment>
<dbReference type="OrthoDB" id="2020743at2759"/>
<dbReference type="GO" id="GO:0005634">
    <property type="term" value="C:nucleus"/>
    <property type="evidence" value="ECO:0007669"/>
    <property type="project" value="TreeGrafter"/>
</dbReference>
<keyword evidence="1" id="KW-0833">Ubl conjugation pathway</keyword>
<proteinExistence type="predicted"/>
<dbReference type="InterPro" id="IPR057670">
    <property type="entry name" value="SH3_retrovirus"/>
</dbReference>
<dbReference type="Proteomes" id="UP000323000">
    <property type="component" value="Chromosome 13"/>
</dbReference>
<evidence type="ECO:0000256" key="2">
    <source>
        <dbReference type="SAM" id="MobiDB-lite"/>
    </source>
</evidence>
<dbReference type="SUPFAM" id="SSF53098">
    <property type="entry name" value="Ribonuclease H-like"/>
    <property type="match status" value="1"/>
</dbReference>
<dbReference type="InterPro" id="IPR012989">
    <property type="entry name" value="SEP_domain"/>
</dbReference>
<dbReference type="GO" id="GO:0043130">
    <property type="term" value="F:ubiquitin binding"/>
    <property type="evidence" value="ECO:0007669"/>
    <property type="project" value="TreeGrafter"/>
</dbReference>
<dbReference type="InterPro" id="IPR012337">
    <property type="entry name" value="RNaseH-like_sf"/>
</dbReference>
<dbReference type="GO" id="GO:0031468">
    <property type="term" value="P:nuclear membrane reassembly"/>
    <property type="evidence" value="ECO:0007669"/>
    <property type="project" value="TreeGrafter"/>
</dbReference>
<dbReference type="Pfam" id="PF00789">
    <property type="entry name" value="UBX"/>
    <property type="match status" value="1"/>
</dbReference>
<dbReference type="InterPro" id="IPR036397">
    <property type="entry name" value="RNaseH_sf"/>
</dbReference>
<organism evidence="5 6">
    <name type="scientific">Acer yangbiense</name>
    <dbReference type="NCBI Taxonomy" id="1000413"/>
    <lineage>
        <taxon>Eukaryota</taxon>
        <taxon>Viridiplantae</taxon>
        <taxon>Streptophyta</taxon>
        <taxon>Embryophyta</taxon>
        <taxon>Tracheophyta</taxon>
        <taxon>Spermatophyta</taxon>
        <taxon>Magnoliopsida</taxon>
        <taxon>eudicotyledons</taxon>
        <taxon>Gunneridae</taxon>
        <taxon>Pentapetalae</taxon>
        <taxon>rosids</taxon>
        <taxon>malvids</taxon>
        <taxon>Sapindales</taxon>
        <taxon>Sapindaceae</taxon>
        <taxon>Hippocastanoideae</taxon>
        <taxon>Acereae</taxon>
        <taxon>Acer</taxon>
    </lineage>
</organism>
<dbReference type="Gene3D" id="3.30.420.10">
    <property type="entry name" value="Ribonuclease H-like superfamily/Ribonuclease H"/>
    <property type="match status" value="1"/>
</dbReference>
<feature type="domain" description="UBX" evidence="3">
    <location>
        <begin position="1000"/>
        <end position="1078"/>
    </location>
</feature>
<dbReference type="InterPro" id="IPR029071">
    <property type="entry name" value="Ubiquitin-like_domsf"/>
</dbReference>
<feature type="region of interest" description="Disordered" evidence="2">
    <location>
        <begin position="452"/>
        <end position="471"/>
    </location>
</feature>
<evidence type="ECO:0008006" key="7">
    <source>
        <dbReference type="Google" id="ProtNLM"/>
    </source>
</evidence>
<name>A0A5C7GQ44_9ROSI</name>
<dbReference type="SUPFAM" id="SSF102848">
    <property type="entry name" value="NSFL1 (p97 ATPase) cofactor p47, SEP domain"/>
    <property type="match status" value="1"/>
</dbReference>
<dbReference type="GO" id="GO:0051117">
    <property type="term" value="F:ATPase binding"/>
    <property type="evidence" value="ECO:0007669"/>
    <property type="project" value="UniProtKB-ARBA"/>
</dbReference>
<feature type="compositionally biased region" description="Polar residues" evidence="2">
    <location>
        <begin position="969"/>
        <end position="985"/>
    </location>
</feature>
<keyword evidence="6" id="KW-1185">Reference proteome</keyword>
<dbReference type="Gene3D" id="3.10.20.90">
    <property type="entry name" value="Phosphatidylinositol 3-kinase Catalytic Subunit, Chain A, domain 1"/>
    <property type="match status" value="1"/>
</dbReference>
<evidence type="ECO:0000313" key="5">
    <source>
        <dbReference type="EMBL" id="TXG46931.1"/>
    </source>
</evidence>